<evidence type="ECO:0000313" key="2">
    <source>
        <dbReference type="Proteomes" id="UP000051269"/>
    </source>
</evidence>
<protein>
    <recommendedName>
        <fullName evidence="3">DUF433 domain-containing protein</fullName>
    </recommendedName>
</protein>
<dbReference type="AlphaFoldDB" id="A0A0R2RH84"/>
<proteinExistence type="predicted"/>
<dbReference type="SUPFAM" id="SSF46689">
    <property type="entry name" value="Homeodomain-like"/>
    <property type="match status" value="1"/>
</dbReference>
<evidence type="ECO:0000313" key="1">
    <source>
        <dbReference type="EMBL" id="KRO61697.1"/>
    </source>
</evidence>
<accession>A0A0R2RH84</accession>
<dbReference type="Proteomes" id="UP000051269">
    <property type="component" value="Unassembled WGS sequence"/>
</dbReference>
<dbReference type="EMBL" id="LIBO01000222">
    <property type="protein sequence ID" value="KRO61697.1"/>
    <property type="molecule type" value="Genomic_DNA"/>
</dbReference>
<dbReference type="Gene3D" id="1.10.10.10">
    <property type="entry name" value="Winged helix-like DNA-binding domain superfamily/Winged helix DNA-binding domain"/>
    <property type="match status" value="1"/>
</dbReference>
<name>A0A0R2RH84_9BACT</name>
<dbReference type="Pfam" id="PF04255">
    <property type="entry name" value="DUF433"/>
    <property type="match status" value="1"/>
</dbReference>
<sequence length="71" mass="7809">MKSSVIRRDGEILSGTPCFVGTRVPGRNLIDCFEGGYSIDQFLADFPTVSRQQVLTFLEETKAELETAVPA</sequence>
<reference evidence="1 2" key="1">
    <citation type="submission" date="2015-10" db="EMBL/GenBank/DDBJ databases">
        <title>Metagenome-Assembled Genomes uncover a global brackish microbiome.</title>
        <authorList>
            <person name="Hugerth L.W."/>
            <person name="Larsson J."/>
            <person name="Alneberg J."/>
            <person name="Lindh M.V."/>
            <person name="Legrand C."/>
            <person name="Pinhassi J."/>
            <person name="Andersson A.F."/>
        </authorList>
    </citation>
    <scope>NUCLEOTIDE SEQUENCE [LARGE SCALE GENOMIC DNA]</scope>
    <source>
        <strain evidence="1">BACL18 MAG-120507-bin52</strain>
    </source>
</reference>
<organism evidence="1 2">
    <name type="scientific">Verrucomicrobia subdivision 6 bacterium BACL9 MAG-120507-bin52</name>
    <dbReference type="NCBI Taxonomy" id="1655590"/>
    <lineage>
        <taxon>Bacteria</taxon>
        <taxon>Pseudomonadati</taxon>
        <taxon>Verrucomicrobiota</taxon>
        <taxon>Verrucomicrobiia</taxon>
        <taxon>Verrucomicrobiales</taxon>
        <taxon>Verrucomicrobia subdivision 6</taxon>
    </lineage>
</organism>
<gene>
    <name evidence="1" type="ORF">ABR82_08470</name>
</gene>
<dbReference type="InterPro" id="IPR007367">
    <property type="entry name" value="DUF433"/>
</dbReference>
<dbReference type="InterPro" id="IPR036388">
    <property type="entry name" value="WH-like_DNA-bd_sf"/>
</dbReference>
<dbReference type="InterPro" id="IPR009057">
    <property type="entry name" value="Homeodomain-like_sf"/>
</dbReference>
<evidence type="ECO:0008006" key="3">
    <source>
        <dbReference type="Google" id="ProtNLM"/>
    </source>
</evidence>
<comment type="caution">
    <text evidence="1">The sequence shown here is derived from an EMBL/GenBank/DDBJ whole genome shotgun (WGS) entry which is preliminary data.</text>
</comment>